<dbReference type="GO" id="GO:0005840">
    <property type="term" value="C:ribosome"/>
    <property type="evidence" value="ECO:0007669"/>
    <property type="project" value="UniProtKB-KW"/>
</dbReference>
<evidence type="ECO:0000256" key="6">
    <source>
        <dbReference type="RuleBase" id="RU000560"/>
    </source>
</evidence>
<sequence length="120" mass="13802">MPRVKGGPRGHRKHRKIVALAKGFRGSRNRLFKRANEGVVRALEHAFAGRRQKRRDLRRLWITRITAALTDSGINYSRFMSALKNTNIELNRKVLSEMAINDPKAFGDVVEKAKAFFEKK</sequence>
<dbReference type="EMBL" id="MEWA01000033">
    <property type="protein sequence ID" value="OGC68714.1"/>
    <property type="molecule type" value="Genomic_DNA"/>
</dbReference>
<dbReference type="SUPFAM" id="SSF74731">
    <property type="entry name" value="Ribosomal protein L20"/>
    <property type="match status" value="1"/>
</dbReference>
<evidence type="ECO:0000256" key="2">
    <source>
        <dbReference type="ARBA" id="ARBA00022980"/>
    </source>
</evidence>
<dbReference type="CDD" id="cd07026">
    <property type="entry name" value="Ribosomal_L20"/>
    <property type="match status" value="1"/>
</dbReference>
<organism evidence="7 8">
    <name type="scientific">candidate division WWE3 bacterium RIFOXYC1_FULL_39_7</name>
    <dbReference type="NCBI Taxonomy" id="1802643"/>
    <lineage>
        <taxon>Bacteria</taxon>
        <taxon>Katanobacteria</taxon>
    </lineage>
</organism>
<dbReference type="GO" id="GO:0003735">
    <property type="term" value="F:structural constituent of ribosome"/>
    <property type="evidence" value="ECO:0007669"/>
    <property type="project" value="InterPro"/>
</dbReference>
<keyword evidence="5 6" id="KW-0699">rRNA-binding</keyword>
<dbReference type="GO" id="GO:0019843">
    <property type="term" value="F:rRNA binding"/>
    <property type="evidence" value="ECO:0007669"/>
    <property type="project" value="UniProtKB-UniRule"/>
</dbReference>
<evidence type="ECO:0000256" key="3">
    <source>
        <dbReference type="ARBA" id="ARBA00023274"/>
    </source>
</evidence>
<dbReference type="InterPro" id="IPR035566">
    <property type="entry name" value="Ribosomal_protein_bL20_C"/>
</dbReference>
<comment type="caution">
    <text evidence="7">The sequence shown here is derived from an EMBL/GenBank/DDBJ whole genome shotgun (WGS) entry which is preliminary data.</text>
</comment>
<evidence type="ECO:0000256" key="5">
    <source>
        <dbReference type="HAMAP-Rule" id="MF_00382"/>
    </source>
</evidence>
<dbReference type="GO" id="GO:1990904">
    <property type="term" value="C:ribonucleoprotein complex"/>
    <property type="evidence" value="ECO:0007669"/>
    <property type="project" value="UniProtKB-KW"/>
</dbReference>
<dbReference type="PRINTS" id="PR00062">
    <property type="entry name" value="RIBOSOMALL20"/>
</dbReference>
<evidence type="ECO:0000313" key="8">
    <source>
        <dbReference type="Proteomes" id="UP000179113"/>
    </source>
</evidence>
<keyword evidence="2 5" id="KW-0689">Ribosomal protein</keyword>
<dbReference type="AlphaFoldDB" id="A0A1F4WGY1"/>
<evidence type="ECO:0000256" key="1">
    <source>
        <dbReference type="ARBA" id="ARBA00007698"/>
    </source>
</evidence>
<dbReference type="FunFam" id="1.10.1900.20:FF:000001">
    <property type="entry name" value="50S ribosomal protein L20"/>
    <property type="match status" value="1"/>
</dbReference>
<dbReference type="Proteomes" id="UP000179113">
    <property type="component" value="Unassembled WGS sequence"/>
</dbReference>
<keyword evidence="5 6" id="KW-0694">RNA-binding</keyword>
<protein>
    <recommendedName>
        <fullName evidence="4 5">Large ribosomal subunit protein bL20</fullName>
    </recommendedName>
</protein>
<dbReference type="HAMAP" id="MF_00382">
    <property type="entry name" value="Ribosomal_bL20"/>
    <property type="match status" value="1"/>
</dbReference>
<reference evidence="7 8" key="1">
    <citation type="journal article" date="2016" name="Nat. Commun.">
        <title>Thousands of microbial genomes shed light on interconnected biogeochemical processes in an aquifer system.</title>
        <authorList>
            <person name="Anantharaman K."/>
            <person name="Brown C.T."/>
            <person name="Hug L.A."/>
            <person name="Sharon I."/>
            <person name="Castelle C.J."/>
            <person name="Probst A.J."/>
            <person name="Thomas B.C."/>
            <person name="Singh A."/>
            <person name="Wilkins M.J."/>
            <person name="Karaoz U."/>
            <person name="Brodie E.L."/>
            <person name="Williams K.H."/>
            <person name="Hubbard S.S."/>
            <person name="Banfield J.F."/>
        </authorList>
    </citation>
    <scope>NUCLEOTIDE SEQUENCE [LARGE SCALE GENOMIC DNA]</scope>
</reference>
<comment type="similarity">
    <text evidence="1 5 6">Belongs to the bacterial ribosomal protein bL20 family.</text>
</comment>
<keyword evidence="3 5" id="KW-0687">Ribonucleoprotein</keyword>
<gene>
    <name evidence="5" type="primary">rplT</name>
    <name evidence="7" type="ORF">A2415_02050</name>
</gene>
<dbReference type="Pfam" id="PF00453">
    <property type="entry name" value="Ribosomal_L20"/>
    <property type="match status" value="1"/>
</dbReference>
<evidence type="ECO:0000313" key="7">
    <source>
        <dbReference type="EMBL" id="OGC68714.1"/>
    </source>
</evidence>
<name>A0A1F4WGY1_UNCKA</name>
<dbReference type="Gene3D" id="1.10.1900.20">
    <property type="entry name" value="Ribosomal protein L20"/>
    <property type="match status" value="1"/>
</dbReference>
<comment type="function">
    <text evidence="5 6">Binds directly to 23S ribosomal RNA and is necessary for the in vitro assembly process of the 50S ribosomal subunit. It is not involved in the protein synthesizing functions of that subunit.</text>
</comment>
<dbReference type="InterPro" id="IPR005813">
    <property type="entry name" value="Ribosomal_bL20"/>
</dbReference>
<proteinExistence type="inferred from homology"/>
<dbReference type="GO" id="GO:0006412">
    <property type="term" value="P:translation"/>
    <property type="evidence" value="ECO:0007669"/>
    <property type="project" value="InterPro"/>
</dbReference>
<dbReference type="NCBIfam" id="TIGR01032">
    <property type="entry name" value="rplT_bact"/>
    <property type="match status" value="1"/>
</dbReference>
<accession>A0A1F4WGY1</accession>
<evidence type="ECO:0000256" key="4">
    <source>
        <dbReference type="ARBA" id="ARBA00035172"/>
    </source>
</evidence>
<dbReference type="GO" id="GO:0000027">
    <property type="term" value="P:ribosomal large subunit assembly"/>
    <property type="evidence" value="ECO:0007669"/>
    <property type="project" value="UniProtKB-UniRule"/>
</dbReference>
<dbReference type="Gene3D" id="6.10.160.10">
    <property type="match status" value="1"/>
</dbReference>
<dbReference type="PANTHER" id="PTHR10986">
    <property type="entry name" value="39S RIBOSOMAL PROTEIN L20"/>
    <property type="match status" value="1"/>
</dbReference>